<accession>A0A8X6NMS3</accession>
<dbReference type="AlphaFoldDB" id="A0A8X6NMS3"/>
<dbReference type="SUPFAM" id="SSF53613">
    <property type="entry name" value="Ribokinase-like"/>
    <property type="match status" value="1"/>
</dbReference>
<proteinExistence type="predicted"/>
<comment type="caution">
    <text evidence="1">The sequence shown here is derived from an EMBL/GenBank/DDBJ whole genome shotgun (WGS) entry which is preliminary data.</text>
</comment>
<evidence type="ECO:0000313" key="2">
    <source>
        <dbReference type="Proteomes" id="UP000887013"/>
    </source>
</evidence>
<dbReference type="EMBL" id="BMAW01105839">
    <property type="protein sequence ID" value="GFT21267.1"/>
    <property type="molecule type" value="Genomic_DNA"/>
</dbReference>
<name>A0A8X6NMS3_NEPPI</name>
<organism evidence="1 2">
    <name type="scientific">Nephila pilipes</name>
    <name type="common">Giant wood spider</name>
    <name type="synonym">Nephila maculata</name>
    <dbReference type="NCBI Taxonomy" id="299642"/>
    <lineage>
        <taxon>Eukaryota</taxon>
        <taxon>Metazoa</taxon>
        <taxon>Ecdysozoa</taxon>
        <taxon>Arthropoda</taxon>
        <taxon>Chelicerata</taxon>
        <taxon>Arachnida</taxon>
        <taxon>Araneae</taxon>
        <taxon>Araneomorphae</taxon>
        <taxon>Entelegynae</taxon>
        <taxon>Araneoidea</taxon>
        <taxon>Nephilidae</taxon>
        <taxon>Nephila</taxon>
    </lineage>
</organism>
<sequence>MDGRTLDGKVESTAGGVGRNLADCLARLELNPFFVSNVGSQEHAQALLSKMNHMKLINRQLIKSSFFSLSWFLLWNQSSSDSFSYFIIFTVGIPYLNNSELGIVSPKTLSSFISLFLCLVAGNPIMYLSCPPALSMVESLTSAALSNASVLRAFV</sequence>
<protein>
    <submittedName>
        <fullName evidence="1">PfkB domain-containing protein</fullName>
    </submittedName>
</protein>
<keyword evidence="2" id="KW-1185">Reference proteome</keyword>
<dbReference type="Gene3D" id="3.40.1190.20">
    <property type="match status" value="1"/>
</dbReference>
<dbReference type="InterPro" id="IPR029056">
    <property type="entry name" value="Ribokinase-like"/>
</dbReference>
<dbReference type="Proteomes" id="UP000887013">
    <property type="component" value="Unassembled WGS sequence"/>
</dbReference>
<reference evidence="1" key="1">
    <citation type="submission" date="2020-08" db="EMBL/GenBank/DDBJ databases">
        <title>Multicomponent nature underlies the extraordinary mechanical properties of spider dragline silk.</title>
        <authorList>
            <person name="Kono N."/>
            <person name="Nakamura H."/>
            <person name="Mori M."/>
            <person name="Yoshida Y."/>
            <person name="Ohtoshi R."/>
            <person name="Malay A.D."/>
            <person name="Moran D.A.P."/>
            <person name="Tomita M."/>
            <person name="Numata K."/>
            <person name="Arakawa K."/>
        </authorList>
    </citation>
    <scope>NUCLEOTIDE SEQUENCE</scope>
</reference>
<gene>
    <name evidence="1" type="primary">AVEN_86090_1</name>
    <name evidence="1" type="ORF">NPIL_89071</name>
</gene>
<dbReference type="OrthoDB" id="198885at2759"/>
<evidence type="ECO:0000313" key="1">
    <source>
        <dbReference type="EMBL" id="GFT21267.1"/>
    </source>
</evidence>